<keyword evidence="2" id="KW-1185">Reference proteome</keyword>
<dbReference type="AlphaFoldDB" id="A0A0R3MF65"/>
<dbReference type="EMBL" id="LLYA01000192">
    <property type="protein sequence ID" value="KRR18705.1"/>
    <property type="molecule type" value="Genomic_DNA"/>
</dbReference>
<name>A0A0R3MF65_9BRAD</name>
<gene>
    <name evidence="1" type="ORF">CQ13_09630</name>
</gene>
<evidence type="ECO:0000313" key="2">
    <source>
        <dbReference type="Proteomes" id="UP000052023"/>
    </source>
</evidence>
<organism evidence="1 2">
    <name type="scientific">Bradyrhizobium retamae</name>
    <dbReference type="NCBI Taxonomy" id="1300035"/>
    <lineage>
        <taxon>Bacteria</taxon>
        <taxon>Pseudomonadati</taxon>
        <taxon>Pseudomonadota</taxon>
        <taxon>Alphaproteobacteria</taxon>
        <taxon>Hyphomicrobiales</taxon>
        <taxon>Nitrobacteraceae</taxon>
        <taxon>Bradyrhizobium</taxon>
    </lineage>
</organism>
<protein>
    <recommendedName>
        <fullName evidence="3">Transposase</fullName>
    </recommendedName>
</protein>
<dbReference type="Proteomes" id="UP000052023">
    <property type="component" value="Unassembled WGS sequence"/>
</dbReference>
<reference evidence="1 2" key="1">
    <citation type="submission" date="2014-03" db="EMBL/GenBank/DDBJ databases">
        <title>Bradyrhizobium valentinum sp. nov., isolated from effective nodules of Lupinus mariae-josephae, a lupine endemic of basic-lime soils in Eastern Spain.</title>
        <authorList>
            <person name="Duran D."/>
            <person name="Rey L."/>
            <person name="Navarro A."/>
            <person name="Busquets A."/>
            <person name="Imperial J."/>
            <person name="Ruiz-Argueso T."/>
        </authorList>
    </citation>
    <scope>NUCLEOTIDE SEQUENCE [LARGE SCALE GENOMIC DNA]</scope>
    <source>
        <strain evidence="1 2">Ro19</strain>
    </source>
</reference>
<comment type="caution">
    <text evidence="1">The sequence shown here is derived from an EMBL/GenBank/DDBJ whole genome shotgun (WGS) entry which is preliminary data.</text>
</comment>
<proteinExistence type="predicted"/>
<accession>A0A0R3MF65</accession>
<sequence>MTIDELFALRGLMLDVLCAKLKAKRAELKRRFSISRRAYRAAEVSQSLVTYSDAELIADRRQGGCWMDRLLAALCRLR</sequence>
<evidence type="ECO:0008006" key="3">
    <source>
        <dbReference type="Google" id="ProtNLM"/>
    </source>
</evidence>
<evidence type="ECO:0000313" key="1">
    <source>
        <dbReference type="EMBL" id="KRR18705.1"/>
    </source>
</evidence>